<feature type="region of interest" description="Disordered" evidence="1">
    <location>
        <begin position="285"/>
        <end position="357"/>
    </location>
</feature>
<dbReference type="EMBL" id="JACAZF010000006">
    <property type="protein sequence ID" value="KAF7302136.1"/>
    <property type="molecule type" value="Genomic_DNA"/>
</dbReference>
<evidence type="ECO:0000313" key="3">
    <source>
        <dbReference type="Proteomes" id="UP000636479"/>
    </source>
</evidence>
<reference evidence="2" key="1">
    <citation type="submission" date="2020-05" db="EMBL/GenBank/DDBJ databases">
        <title>Mycena genomes resolve the evolution of fungal bioluminescence.</title>
        <authorList>
            <person name="Tsai I.J."/>
        </authorList>
    </citation>
    <scope>NUCLEOTIDE SEQUENCE</scope>
    <source>
        <strain evidence="2">171206Taipei</strain>
    </source>
</reference>
<dbReference type="AlphaFoldDB" id="A0A8H6SMJ2"/>
<gene>
    <name evidence="2" type="ORF">MIND_00780400</name>
</gene>
<dbReference type="OrthoDB" id="3064254at2759"/>
<dbReference type="GeneID" id="59347008"/>
<organism evidence="2 3">
    <name type="scientific">Mycena indigotica</name>
    <dbReference type="NCBI Taxonomy" id="2126181"/>
    <lineage>
        <taxon>Eukaryota</taxon>
        <taxon>Fungi</taxon>
        <taxon>Dikarya</taxon>
        <taxon>Basidiomycota</taxon>
        <taxon>Agaricomycotina</taxon>
        <taxon>Agaricomycetes</taxon>
        <taxon>Agaricomycetidae</taxon>
        <taxon>Agaricales</taxon>
        <taxon>Marasmiineae</taxon>
        <taxon>Mycenaceae</taxon>
        <taxon>Mycena</taxon>
    </lineage>
</organism>
<evidence type="ECO:0000256" key="1">
    <source>
        <dbReference type="SAM" id="MobiDB-lite"/>
    </source>
</evidence>
<protein>
    <submittedName>
        <fullName evidence="2">F-box domain-containing protein</fullName>
    </submittedName>
</protein>
<proteinExistence type="predicted"/>
<sequence length="633" mass="70698">MTRAVLRERMPIEDHVSPEIRSFVDLNDDVLSLIFELLNHKERLKVAGLSRRLRDVLLPRIFRGIQWASGIQDFPPRKLWPIVQVFTLSGAGMEEYTPEIRQDIADRLLNAFPSMKLLHTFIFTHHMTGGMWPELVASFSTLSKPCDLMIDSSWAPGTQEDPIALEPTTPPLRLSGISYPFPLLPDDDGLIMLRRTPRLFDYELANLRAVLTAGSETLLAVDIPGEFISALLGTRWDSLTYLHLYGFWPLFQDFTLLSVETELSSMPVPSTPLPAAVPILEPTISSSDDNAKAQEHSTPTRPPEAPVTTFSDSDVGLSAPLKSVTETASPSDAGTSSPTPGAKSLPQEISLDTSTTPTRQRLPILSVLRSIPNLRVLIMKLLHHTNDERPVGAIICDQEASSSSDPLLPHLLEFTATSLSNDDRTVALLPSTLEVLSLQKYPRTMERGTLRAMPTPSGILAMLQSASFPGLDTLHLWYFVQSPEELDSEKTLLDSIPTMFPLLRDLELCRRWDHDADSLKGLWDPSPRFQKLASELKHLKFVMLDAAPPEQHNKPPVQRSTREFREAMVSLYGIALAVVREAPWIQNIGMYRAYGVDPDMFWEYWDVVVSEGTAGLDRPPPLITDSPHYPDPI</sequence>
<feature type="compositionally biased region" description="Polar residues" evidence="1">
    <location>
        <begin position="324"/>
        <end position="339"/>
    </location>
</feature>
<keyword evidence="3" id="KW-1185">Reference proteome</keyword>
<accession>A0A8H6SMJ2</accession>
<name>A0A8H6SMJ2_9AGAR</name>
<comment type="caution">
    <text evidence="2">The sequence shown here is derived from an EMBL/GenBank/DDBJ whole genome shotgun (WGS) entry which is preliminary data.</text>
</comment>
<evidence type="ECO:0000313" key="2">
    <source>
        <dbReference type="EMBL" id="KAF7302136.1"/>
    </source>
</evidence>
<dbReference type="Proteomes" id="UP000636479">
    <property type="component" value="Unassembled WGS sequence"/>
</dbReference>
<dbReference type="RefSeq" id="XP_037220136.1">
    <property type="nucleotide sequence ID" value="XM_037364492.1"/>
</dbReference>